<reference evidence="2 3" key="1">
    <citation type="submission" date="2020-02" db="EMBL/GenBank/DDBJ databases">
        <authorList>
            <person name="Zhang X.-Y."/>
        </authorList>
    </citation>
    <scope>NUCLEOTIDE SEQUENCE [LARGE SCALE GENOMIC DNA]</scope>
    <source>
        <strain evidence="2 3">C33</strain>
    </source>
</reference>
<evidence type="ECO:0000313" key="2">
    <source>
        <dbReference type="EMBL" id="NDY94326.1"/>
    </source>
</evidence>
<dbReference type="Gene3D" id="3.40.720.10">
    <property type="entry name" value="Alkaline Phosphatase, subunit A"/>
    <property type="match status" value="1"/>
</dbReference>
<dbReference type="PANTHER" id="PTHR10151">
    <property type="entry name" value="ECTONUCLEOTIDE PYROPHOSPHATASE/PHOSPHODIESTERASE"/>
    <property type="match status" value="1"/>
</dbReference>
<dbReference type="PANTHER" id="PTHR10151:SF114">
    <property type="entry name" value="ECTONUCLEOTIDE PYROPHOSPHATASE_PHOSPHODIESTERASE C27A7.3"/>
    <property type="match status" value="1"/>
</dbReference>
<dbReference type="PROSITE" id="PS51257">
    <property type="entry name" value="PROKAR_LIPOPROTEIN"/>
    <property type="match status" value="1"/>
</dbReference>
<dbReference type="CDD" id="cd16018">
    <property type="entry name" value="Enpp"/>
    <property type="match status" value="1"/>
</dbReference>
<dbReference type="InterPro" id="IPR036328">
    <property type="entry name" value="MliC_sf"/>
</dbReference>
<dbReference type="InterPro" id="IPR002591">
    <property type="entry name" value="Phosphodiest/P_Trfase"/>
</dbReference>
<feature type="chain" id="PRO_5033063996" evidence="1">
    <location>
        <begin position="26"/>
        <end position="503"/>
    </location>
</feature>
<name>A0A845UZ30_9GAMM</name>
<dbReference type="EMBL" id="JAAGSC010000023">
    <property type="protein sequence ID" value="NDY94326.1"/>
    <property type="molecule type" value="Genomic_DNA"/>
</dbReference>
<evidence type="ECO:0000256" key="1">
    <source>
        <dbReference type="SAM" id="SignalP"/>
    </source>
</evidence>
<evidence type="ECO:0000313" key="3">
    <source>
        <dbReference type="Proteomes" id="UP000484885"/>
    </source>
</evidence>
<dbReference type="RefSeq" id="WP_164209228.1">
    <property type="nucleotide sequence ID" value="NZ_JAAGSC010000023.1"/>
</dbReference>
<dbReference type="AlphaFoldDB" id="A0A845UZ30"/>
<dbReference type="SUPFAM" id="SSF53649">
    <property type="entry name" value="Alkaline phosphatase-like"/>
    <property type="match status" value="1"/>
</dbReference>
<organism evidence="2 3">
    <name type="scientific">Wenzhouxiangella limi</name>
    <dbReference type="NCBI Taxonomy" id="2707351"/>
    <lineage>
        <taxon>Bacteria</taxon>
        <taxon>Pseudomonadati</taxon>
        <taxon>Pseudomonadota</taxon>
        <taxon>Gammaproteobacteria</taxon>
        <taxon>Chromatiales</taxon>
        <taxon>Wenzhouxiangellaceae</taxon>
        <taxon>Wenzhouxiangella</taxon>
    </lineage>
</organism>
<accession>A0A845UZ30</accession>
<dbReference type="Pfam" id="PF01663">
    <property type="entry name" value="Phosphodiest"/>
    <property type="match status" value="1"/>
</dbReference>
<protein>
    <submittedName>
        <fullName evidence="2">Alkaline phosphatase family protein</fullName>
    </submittedName>
</protein>
<feature type="signal peptide" evidence="1">
    <location>
        <begin position="1"/>
        <end position="25"/>
    </location>
</feature>
<keyword evidence="3" id="KW-1185">Reference proteome</keyword>
<keyword evidence="1" id="KW-0732">Signal</keyword>
<dbReference type="Gene3D" id="3.30.1360.180">
    <property type="match status" value="1"/>
</dbReference>
<comment type="caution">
    <text evidence="2">The sequence shown here is derived from an EMBL/GenBank/DDBJ whole genome shotgun (WGS) entry which is preliminary data.</text>
</comment>
<dbReference type="Proteomes" id="UP000484885">
    <property type="component" value="Unassembled WGS sequence"/>
</dbReference>
<gene>
    <name evidence="2" type="ORF">G3I74_01090</name>
</gene>
<proteinExistence type="predicted"/>
<dbReference type="Gene3D" id="2.40.128.200">
    <property type="match status" value="1"/>
</dbReference>
<sequence>MRRYVIMRRLPIVFCLLSFSLLGLSACQGTREVPEAERPAPVLLISIDGFRHDYFDLADTPALDRLVDGGLKADSLHHVFPTKTFPTHYSMVTGCHPGRHGVVANNMWDPVRDARFSLGNRDAVSDGYWYDGCEPIWVTAENQGLTAGTFFWPGSEARIQGVRPSHWKPYAGDTPHLERVETLLDWVDLPADQRPDLLTLYFSVVDSAGHRHGPLADPVRDALIDVDRHLGILFDGLEERGLFDQMNIILVSDHGMSRVDFDQYIMLDDYLDLSRVRVSDWGPAAQIWATDMPAEEIVSALDGAHPHLRVWAREDIPARYRFDDHQRVPDVLAEADLEWMISNRPHMMGRRQFSLYGMHGWDPALAEMHGAFVIRGPGIAPGSRSPAVRSVDVYDLIAHLLELRPAANDGSVAAFLPYLESRTALSVEEQVYDCQAETLQARMGPAHMALHHDNAVHVLDQVTAEKGRRFEEVDLRFTTDGRRASAEIDGRQFRNCRLLIANR</sequence>
<dbReference type="InterPro" id="IPR017850">
    <property type="entry name" value="Alkaline_phosphatase_core_sf"/>
</dbReference>